<dbReference type="EMBL" id="WEGJ01000002">
    <property type="protein sequence ID" value="MQY11078.1"/>
    <property type="molecule type" value="Genomic_DNA"/>
</dbReference>
<name>A0A7K0CCB2_9ACTN</name>
<gene>
    <name evidence="3" type="primary">bphD_1</name>
    <name evidence="3" type="ORF">SRB5_11920</name>
</gene>
<proteinExistence type="predicted"/>
<keyword evidence="4" id="KW-1185">Reference proteome</keyword>
<dbReference type="InterPro" id="IPR050266">
    <property type="entry name" value="AB_hydrolase_sf"/>
</dbReference>
<reference evidence="3 4" key="1">
    <citation type="submission" date="2019-10" db="EMBL/GenBank/DDBJ databases">
        <title>Streptomyces smaragdinus sp. nov. and Streptomyces fabii sp. nov., isolated from the gut of fungus growing-termite Macrotermes natalensis.</title>
        <authorList>
            <person name="Schwitalla J."/>
            <person name="Benndorf R."/>
            <person name="Martin K."/>
            <person name="De Beer W."/>
            <person name="Kaster A.-K."/>
            <person name="Vollmers J."/>
            <person name="Poulsen M."/>
            <person name="Beemelmanns C."/>
        </authorList>
    </citation>
    <scope>NUCLEOTIDE SEQUENCE [LARGE SCALE GENOMIC DNA]</scope>
    <source>
        <strain evidence="3 4">RB5</strain>
    </source>
</reference>
<protein>
    <submittedName>
        <fullName evidence="3">2-hydroxy-6-oxo-6-phenylhexa-2,4-dienoate hydrolase</fullName>
        <ecNumber evidence="3">3.7.1.8</ecNumber>
    </submittedName>
</protein>
<evidence type="ECO:0000256" key="1">
    <source>
        <dbReference type="ARBA" id="ARBA00022801"/>
    </source>
</evidence>
<dbReference type="Gene3D" id="3.40.50.1820">
    <property type="entry name" value="alpha/beta hydrolase"/>
    <property type="match status" value="1"/>
</dbReference>
<dbReference type="PANTHER" id="PTHR43798:SF31">
    <property type="entry name" value="AB HYDROLASE SUPERFAMILY PROTEIN YCLE"/>
    <property type="match status" value="1"/>
</dbReference>
<dbReference type="AlphaFoldDB" id="A0A7K0CCB2"/>
<dbReference type="Proteomes" id="UP000466345">
    <property type="component" value="Unassembled WGS sequence"/>
</dbReference>
<evidence type="ECO:0000313" key="3">
    <source>
        <dbReference type="EMBL" id="MQY11078.1"/>
    </source>
</evidence>
<keyword evidence="1 3" id="KW-0378">Hydrolase</keyword>
<dbReference type="GO" id="GO:0016020">
    <property type="term" value="C:membrane"/>
    <property type="evidence" value="ECO:0007669"/>
    <property type="project" value="TreeGrafter"/>
</dbReference>
<dbReference type="EC" id="3.7.1.8" evidence="3"/>
<organism evidence="3 4">
    <name type="scientific">Streptomyces smaragdinus</name>
    <dbReference type="NCBI Taxonomy" id="2585196"/>
    <lineage>
        <taxon>Bacteria</taxon>
        <taxon>Bacillati</taxon>
        <taxon>Actinomycetota</taxon>
        <taxon>Actinomycetes</taxon>
        <taxon>Kitasatosporales</taxon>
        <taxon>Streptomycetaceae</taxon>
        <taxon>Streptomyces</taxon>
    </lineage>
</organism>
<evidence type="ECO:0000313" key="4">
    <source>
        <dbReference type="Proteomes" id="UP000466345"/>
    </source>
</evidence>
<evidence type="ECO:0000259" key="2">
    <source>
        <dbReference type="Pfam" id="PF00561"/>
    </source>
</evidence>
<dbReference type="SUPFAM" id="SSF53474">
    <property type="entry name" value="alpha/beta-Hydrolases"/>
    <property type="match status" value="1"/>
</dbReference>
<dbReference type="InterPro" id="IPR000639">
    <property type="entry name" value="Epox_hydrolase-like"/>
</dbReference>
<dbReference type="InterPro" id="IPR029058">
    <property type="entry name" value="AB_hydrolase_fold"/>
</dbReference>
<dbReference type="PANTHER" id="PTHR43798">
    <property type="entry name" value="MONOACYLGLYCEROL LIPASE"/>
    <property type="match status" value="1"/>
</dbReference>
<accession>A0A7K0CCB2</accession>
<feature type="domain" description="AB hydrolase-1" evidence="2">
    <location>
        <begin position="31"/>
        <end position="269"/>
    </location>
</feature>
<dbReference type="RefSeq" id="WP_153450335.1">
    <property type="nucleotide sequence ID" value="NZ_WEGJ01000002.1"/>
</dbReference>
<dbReference type="PRINTS" id="PR00412">
    <property type="entry name" value="EPOXHYDRLASE"/>
</dbReference>
<dbReference type="Pfam" id="PF00561">
    <property type="entry name" value="Abhydrolase_1"/>
    <property type="match status" value="1"/>
</dbReference>
<dbReference type="PRINTS" id="PR00111">
    <property type="entry name" value="ABHYDROLASE"/>
</dbReference>
<dbReference type="InterPro" id="IPR000073">
    <property type="entry name" value="AB_hydrolase_1"/>
</dbReference>
<dbReference type="GO" id="GO:0016787">
    <property type="term" value="F:hydrolase activity"/>
    <property type="evidence" value="ECO:0007669"/>
    <property type="project" value="UniProtKB-KW"/>
</dbReference>
<sequence>MALTEADVSRDIRTKSWNIHYNEAGPADGHPVLLLHGGGPGATGWSNYNPNIEPVAAAGFRVIAPDLPGWGKSDEADFATYDHVEVIREFLDALGIEKAAFVGNSMGGHASLRMAIEQPERVSHLITMGAPIQLKPILFGAGGGPTEGLKVMARSYADHSPEQMMRLVEVMVYDKERFATPELAEQRSAAVAEHPEHLANVARHAPRAPITIWADPGRLAEISAPALLIHGRDDRVVSFETALFLAANIPDSRCHIINRCGHWAQLEHADEFNRLVADFVRHH</sequence>
<comment type="caution">
    <text evidence="3">The sequence shown here is derived from an EMBL/GenBank/DDBJ whole genome shotgun (WGS) entry which is preliminary data.</text>
</comment>
<dbReference type="OrthoDB" id="9801162at2"/>